<name>A0A9P5GLI9_PENCR</name>
<sequence>MVSTTVDLVVLEEEEEEEENVVASTKSWILSDAGYIPGVNHEGTEPRGITIMPAASIMMGVATLPTITIAARPVAGIIGNPARISLETCSLTKVTLSAGFDGLVTVALAESEVGMGMAATAIEVAVMIAAAADELVVCVEELK</sequence>
<proteinExistence type="predicted"/>
<dbReference type="EMBL" id="JAAOZQ010000043">
    <property type="protein sequence ID" value="KAF7523527.1"/>
    <property type="molecule type" value="Genomic_DNA"/>
</dbReference>
<evidence type="ECO:0000313" key="2">
    <source>
        <dbReference type="Proteomes" id="UP000701341"/>
    </source>
</evidence>
<protein>
    <submittedName>
        <fullName evidence="1">Uncharacterized protein</fullName>
    </submittedName>
</protein>
<organism evidence="1 2">
    <name type="scientific">Penicillium crustosum</name>
    <name type="common">Blue mold fungus</name>
    <dbReference type="NCBI Taxonomy" id="36656"/>
    <lineage>
        <taxon>Eukaryota</taxon>
        <taxon>Fungi</taxon>
        <taxon>Dikarya</taxon>
        <taxon>Ascomycota</taxon>
        <taxon>Pezizomycotina</taxon>
        <taxon>Eurotiomycetes</taxon>
        <taxon>Eurotiomycetidae</taxon>
        <taxon>Eurotiales</taxon>
        <taxon>Aspergillaceae</taxon>
        <taxon>Penicillium</taxon>
    </lineage>
</organism>
<reference evidence="1" key="1">
    <citation type="submission" date="2020-02" db="EMBL/GenBank/DDBJ databases">
        <authorList>
            <person name="Lichtner F.J."/>
        </authorList>
    </citation>
    <scope>NUCLEOTIDE SEQUENCE</scope>
    <source>
        <strain evidence="1">G10</strain>
    </source>
</reference>
<gene>
    <name evidence="1" type="ORF">PCG10_006505</name>
</gene>
<comment type="caution">
    <text evidence="1">The sequence shown here is derived from an EMBL/GenBank/DDBJ whole genome shotgun (WGS) entry which is preliminary data.</text>
</comment>
<keyword evidence="2" id="KW-1185">Reference proteome</keyword>
<evidence type="ECO:0000313" key="1">
    <source>
        <dbReference type="EMBL" id="KAF7523527.1"/>
    </source>
</evidence>
<accession>A0A9P5GLI9</accession>
<dbReference type="AlphaFoldDB" id="A0A9P5GLI9"/>
<dbReference type="Proteomes" id="UP000701341">
    <property type="component" value="Unassembled WGS sequence"/>
</dbReference>